<dbReference type="RefSeq" id="WP_025355022.1">
    <property type="nucleotide sequence ID" value="NZ_CP007155.1"/>
</dbReference>
<dbReference type="KEGG" id="kal:KALB_1428"/>
<dbReference type="AlphaFoldDB" id="W5W2S3"/>
<dbReference type="SUPFAM" id="SSF51621">
    <property type="entry name" value="Phosphoenolpyruvate/pyruvate domain"/>
    <property type="match status" value="1"/>
</dbReference>
<dbReference type="OrthoDB" id="9780430at2"/>
<dbReference type="HOGENOM" id="CLU_027389_2_3_11"/>
<dbReference type="PANTHER" id="PTHR42905:SF16">
    <property type="entry name" value="CARBOXYPHOSPHONOENOLPYRUVATE PHOSPHONOMUTASE-LIKE PROTEIN (AFU_ORTHOLOGUE AFUA_5G07230)"/>
    <property type="match status" value="1"/>
</dbReference>
<reference evidence="1 2" key="1">
    <citation type="journal article" date="2014" name="BMC Genomics">
        <title>Complete genome sequence of producer of the glycopeptide antibiotic Aculeximycin Kutzneria albida DSM 43870T, a representative of minor genus of Pseudonocardiaceae.</title>
        <authorList>
            <person name="Rebets Y."/>
            <person name="Tokovenko B."/>
            <person name="Lushchyk I."/>
            <person name="Ruckert C."/>
            <person name="Zaburannyi N."/>
            <person name="Bechthold A."/>
            <person name="Kalinowski J."/>
            <person name="Luzhetskyy A."/>
        </authorList>
    </citation>
    <scope>NUCLEOTIDE SEQUENCE [LARGE SCALE GENOMIC DNA]</scope>
    <source>
        <strain evidence="1">DSM 43870</strain>
    </source>
</reference>
<gene>
    <name evidence="1" type="ORF">KALB_1428</name>
</gene>
<sequence length="251" mass="26270">MTGLAAHAKTLRELHRPGDPLLLPNAWDAATARLVAEAGFPVVATTSHSISQSLGFADGEQTPAVQMLAAVRRIARAVDLPVTADLESGYGLAADELVAGLLEAGAVGLNFEDTDHGNGGLRDPAAQAVRIAGIREAAEAAGVPVVINARVDVFHDTTEDGPTREQFTDGVERAKRYRDAGADCVYPILLADRAMIGEFVTAVDCPVNVTLRAIAPPPAELAELGVARISLATGLMRAAQEAVRARLAELR</sequence>
<organism evidence="1 2">
    <name type="scientific">Kutzneria albida DSM 43870</name>
    <dbReference type="NCBI Taxonomy" id="1449976"/>
    <lineage>
        <taxon>Bacteria</taxon>
        <taxon>Bacillati</taxon>
        <taxon>Actinomycetota</taxon>
        <taxon>Actinomycetes</taxon>
        <taxon>Pseudonocardiales</taxon>
        <taxon>Pseudonocardiaceae</taxon>
        <taxon>Kutzneria</taxon>
    </lineage>
</organism>
<name>W5W2S3_9PSEU</name>
<dbReference type="InterPro" id="IPR015813">
    <property type="entry name" value="Pyrv/PenolPyrv_kinase-like_dom"/>
</dbReference>
<evidence type="ECO:0000313" key="1">
    <source>
        <dbReference type="EMBL" id="AHH94801.1"/>
    </source>
</evidence>
<dbReference type="Pfam" id="PF13714">
    <property type="entry name" value="PEP_mutase"/>
    <property type="match status" value="1"/>
</dbReference>
<dbReference type="GO" id="GO:0008807">
    <property type="term" value="F:carboxyvinyl-carboxyphosphonate phosphorylmutase activity"/>
    <property type="evidence" value="ECO:0007669"/>
    <property type="project" value="UniProtKB-EC"/>
</dbReference>
<dbReference type="EMBL" id="CP007155">
    <property type="protein sequence ID" value="AHH94801.1"/>
    <property type="molecule type" value="Genomic_DNA"/>
</dbReference>
<accession>W5W2S3</accession>
<keyword evidence="1" id="KW-0808">Transferase</keyword>
<dbReference type="CDD" id="cd00377">
    <property type="entry name" value="ICL_PEPM"/>
    <property type="match status" value="1"/>
</dbReference>
<dbReference type="InterPro" id="IPR040442">
    <property type="entry name" value="Pyrv_kinase-like_dom_sf"/>
</dbReference>
<proteinExistence type="predicted"/>
<protein>
    <submittedName>
        <fullName evidence="1">Carboxyvinyl-carboxyphosphonate phosphorylmutase</fullName>
        <ecNumber evidence="1">2.7.8.23</ecNumber>
    </submittedName>
</protein>
<keyword evidence="2" id="KW-1185">Reference proteome</keyword>
<dbReference type="Gene3D" id="3.20.20.60">
    <property type="entry name" value="Phosphoenolpyruvate-binding domains"/>
    <property type="match status" value="1"/>
</dbReference>
<dbReference type="eggNOG" id="COG2513">
    <property type="taxonomic scope" value="Bacteria"/>
</dbReference>
<dbReference type="PANTHER" id="PTHR42905">
    <property type="entry name" value="PHOSPHOENOLPYRUVATE CARBOXYLASE"/>
    <property type="match status" value="1"/>
</dbReference>
<dbReference type="STRING" id="1449976.KALB_1428"/>
<dbReference type="EC" id="2.7.8.23" evidence="1"/>
<evidence type="ECO:0000313" key="2">
    <source>
        <dbReference type="Proteomes" id="UP000019225"/>
    </source>
</evidence>
<dbReference type="Proteomes" id="UP000019225">
    <property type="component" value="Chromosome"/>
</dbReference>
<dbReference type="InterPro" id="IPR039556">
    <property type="entry name" value="ICL/PEPM"/>
</dbReference>
<dbReference type="PATRIC" id="fig|1449976.3.peg.1437"/>